<keyword evidence="4" id="KW-1185">Reference proteome</keyword>
<evidence type="ECO:0000313" key="6">
    <source>
        <dbReference type="RefSeq" id="XP_010934287.1"/>
    </source>
</evidence>
<dbReference type="RefSeq" id="XP_029123212.1">
    <property type="nucleotide sequence ID" value="XM_029267379.1"/>
</dbReference>
<feature type="repeat" description="PPR" evidence="2">
    <location>
        <begin position="403"/>
        <end position="437"/>
    </location>
</feature>
<dbReference type="KEGG" id="egu:105054468"/>
<dbReference type="RefSeq" id="XP_010934287.1">
    <property type="nucleotide sequence ID" value="XM_010935985.3"/>
</dbReference>
<keyword evidence="1" id="KW-0677">Repeat</keyword>
<dbReference type="PANTHER" id="PTHR47926:SF441">
    <property type="entry name" value="PENTATRICOPEPTIDE REPEAT-CONTAINING PROTEIN"/>
    <property type="match status" value="1"/>
</dbReference>
<dbReference type="Pfam" id="PF13812">
    <property type="entry name" value="PPR_3"/>
    <property type="match status" value="1"/>
</dbReference>
<dbReference type="InterPro" id="IPR046848">
    <property type="entry name" value="E_motif"/>
</dbReference>
<feature type="repeat" description="PPR" evidence="2">
    <location>
        <begin position="135"/>
        <end position="169"/>
    </location>
</feature>
<dbReference type="RefSeq" id="XP_029123211.1">
    <property type="nucleotide sequence ID" value="XM_029267378.1"/>
</dbReference>
<dbReference type="RefSeq" id="XP_010934286.1">
    <property type="nucleotide sequence ID" value="XM_010935984.3"/>
</dbReference>
<feature type="repeat" description="PPR" evidence="2">
    <location>
        <begin position="302"/>
        <end position="336"/>
    </location>
</feature>
<feature type="compositionally biased region" description="Low complexity" evidence="3">
    <location>
        <begin position="24"/>
        <end position="39"/>
    </location>
</feature>
<gene>
    <name evidence="5 6 7 8 9 10 11" type="primary">LOC105054468</name>
</gene>
<dbReference type="FunFam" id="1.25.40.10:FF:000031">
    <property type="entry name" value="Pentatricopeptide repeat-containing protein mitochondrial"/>
    <property type="match status" value="1"/>
</dbReference>
<dbReference type="FunFam" id="1.25.40.10:FF:000453">
    <property type="entry name" value="Pentatricopeptide repeat-containing protein mitochondrial"/>
    <property type="match status" value="1"/>
</dbReference>
<dbReference type="Pfam" id="PF01535">
    <property type="entry name" value="PPR"/>
    <property type="match status" value="4"/>
</dbReference>
<dbReference type="GO" id="GO:0003723">
    <property type="term" value="F:RNA binding"/>
    <property type="evidence" value="ECO:0007669"/>
    <property type="project" value="InterPro"/>
</dbReference>
<evidence type="ECO:0000313" key="5">
    <source>
        <dbReference type="RefSeq" id="XP_010934286.1"/>
    </source>
</evidence>
<dbReference type="FunFam" id="1.25.40.10:FF:000366">
    <property type="entry name" value="Pentatricopeptide (PPR) repeat-containing protein"/>
    <property type="match status" value="1"/>
</dbReference>
<dbReference type="NCBIfam" id="TIGR00756">
    <property type="entry name" value="PPR"/>
    <property type="match status" value="9"/>
</dbReference>
<dbReference type="GO" id="GO:0009451">
    <property type="term" value="P:RNA modification"/>
    <property type="evidence" value="ECO:0007669"/>
    <property type="project" value="InterPro"/>
</dbReference>
<feature type="repeat" description="PPR" evidence="2">
    <location>
        <begin position="810"/>
        <end position="844"/>
    </location>
</feature>
<dbReference type="OrthoDB" id="1934782at2759"/>
<feature type="repeat" description="PPR" evidence="2">
    <location>
        <begin position="504"/>
        <end position="538"/>
    </location>
</feature>
<dbReference type="InterPro" id="IPR002885">
    <property type="entry name" value="PPR_rpt"/>
</dbReference>
<dbReference type="PANTHER" id="PTHR47926">
    <property type="entry name" value="PENTATRICOPEPTIDE REPEAT-CONTAINING PROTEIN"/>
    <property type="match status" value="1"/>
</dbReference>
<feature type="repeat" description="PPR" evidence="2">
    <location>
        <begin position="708"/>
        <end position="742"/>
    </location>
</feature>
<dbReference type="PROSITE" id="PS51375">
    <property type="entry name" value="PPR"/>
    <property type="match status" value="8"/>
</dbReference>
<dbReference type="Gene3D" id="1.25.40.10">
    <property type="entry name" value="Tetratricopeptide repeat domain"/>
    <property type="match status" value="7"/>
</dbReference>
<feature type="region of interest" description="Disordered" evidence="3">
    <location>
        <begin position="24"/>
        <end position="46"/>
    </location>
</feature>
<dbReference type="Proteomes" id="UP000504607">
    <property type="component" value="Chromosome 11"/>
</dbReference>
<evidence type="ECO:0000313" key="9">
    <source>
        <dbReference type="RefSeq" id="XP_029123210.1"/>
    </source>
</evidence>
<dbReference type="FunFam" id="1.25.40.10:FF:000682">
    <property type="entry name" value="Pentatricopeptide repeat-containing protein At3g16610"/>
    <property type="match status" value="1"/>
</dbReference>
<dbReference type="FunFam" id="1.25.40.10:FF:000073">
    <property type="entry name" value="Pentatricopeptide repeat-containing protein chloroplastic"/>
    <property type="match status" value="2"/>
</dbReference>
<evidence type="ECO:0000313" key="4">
    <source>
        <dbReference type="Proteomes" id="UP000504607"/>
    </source>
</evidence>
<name>A0A6I9RXS1_ELAGV</name>
<dbReference type="RefSeq" id="XP_029123210.1">
    <property type="nucleotide sequence ID" value="XM_029267377.1"/>
</dbReference>
<dbReference type="SUPFAM" id="SSF48452">
    <property type="entry name" value="TPR-like"/>
    <property type="match status" value="1"/>
</dbReference>
<sequence length="1040" mass="114819">MRSATKPLERLLGPKPTTLSLPPASYLLPPLSHSPPTELNSQPKLPPVLSYDPQTYTNLLISLSKQWLLSQAQHPFDETPHRAQASKNCKTLHARILKLGFQLSGRLGNALVDLYSKSGDLDYSQKAFDRLENRDRPAWNSILSARSRQGSTEEVIRAFRSMRCSGASPDQFGFAIVLSACARLAALNYGRQIHCDVIKSGFETNSFCEGSLIDMYSKCNHVADARRVFDGIANPDTISWTNMITGYVRIGMFDEALHLFSKMERSGGTPDQVTYVTVITAFVSLGRLEDARALFMQMPLPNAVAWNAIISGHAQNGHEAEALGFFKEMRNRGVKPTRSTLGSVLSAAANLMALDDGRQVHSESIRLGLDTNVFVGSSLINMYAKCSSIGDARKVFNSSSERNVVMWNAMLSGHVQNEQPQEVIDLFSAMKGLGFKPDEFTLVSIFNACACLEDIDLGKQLHSVVIKSNLEVSLFIVNAVVDMYAKCGELNDAKQQFEHISNRDAVSWNAMIVGLVHNKDEEEALRTFQRMRLDGLAPDEVSLATVISACTDLQAFEEGKQIHCLSIKSDLSKNVHVGSSLIDFYAKLGEVTTAKKVFVQMPEKSVVSRNALIAGFVHNSNEEEAMDLFRQLQIEGLEPSQFTFASIMPACSGPSGIKMGQQVHCRTLKSGLLFNDTFLGVSLLGMYLKSRMLDDANKLFLDMPENNSLFLWTAIISGHAQNGYSDDALLLFRKMRSYNIQSDEATFASVLGACADLVALGDGRGIHSLIIKTGYNTYEYVSSALIDMYSKCGHVSTSHQVFKELERKEDIILWNSMIVGLAKNGYAEEALNLFQMMEESQIKPDDITFLGILTACSHAGLVSKGRGFFDSMTNKYGITPRVDHYACLIDILGRGGFLKEAEELIDKLPFEPDGVIWATLLAACRMQGDGIRGKRAAEKLMELEPHNSSPYVLLSSIYAASGNWASAKVVRETMRKRGVRKSPGCSWITVANKTSLFIAGDKFHPAAVDIYETLVDLTLLMKEDGYVAKTDLLFLDEEFG</sequence>
<dbReference type="InterPro" id="IPR046960">
    <property type="entry name" value="PPR_At4g14850-like_plant"/>
</dbReference>
<reference evidence="5 6" key="1">
    <citation type="submission" date="2025-04" db="UniProtKB">
        <authorList>
            <consortium name="RefSeq"/>
        </authorList>
    </citation>
    <scope>IDENTIFICATION</scope>
</reference>
<protein>
    <submittedName>
        <fullName evidence="5 6">Pentatricopeptide repeat-containing protein At3g09040, mitochondrial</fullName>
    </submittedName>
</protein>
<evidence type="ECO:0000256" key="2">
    <source>
        <dbReference type="PROSITE-ProRule" id="PRU00708"/>
    </source>
</evidence>
<dbReference type="InterPro" id="IPR011990">
    <property type="entry name" value="TPR-like_helical_dom_sf"/>
</dbReference>
<dbReference type="RefSeq" id="XP_019709140.1">
    <property type="nucleotide sequence ID" value="XM_019853581.2"/>
</dbReference>
<evidence type="ECO:0000313" key="10">
    <source>
        <dbReference type="RefSeq" id="XP_029123211.1"/>
    </source>
</evidence>
<dbReference type="RefSeq" id="XP_029123209.1">
    <property type="nucleotide sequence ID" value="XM_029267376.1"/>
</dbReference>
<evidence type="ECO:0000256" key="3">
    <source>
        <dbReference type="SAM" id="MobiDB-lite"/>
    </source>
</evidence>
<evidence type="ECO:0000313" key="8">
    <source>
        <dbReference type="RefSeq" id="XP_029123209.1"/>
    </source>
</evidence>
<dbReference type="AlphaFoldDB" id="A0A6I9RXS1"/>
<proteinExistence type="predicted"/>
<feature type="repeat" description="PPR" evidence="2">
    <location>
        <begin position="236"/>
        <end position="270"/>
    </location>
</feature>
<organism evidence="4 5">
    <name type="scientific">Elaeis guineensis var. tenera</name>
    <name type="common">Oil palm</name>
    <dbReference type="NCBI Taxonomy" id="51953"/>
    <lineage>
        <taxon>Eukaryota</taxon>
        <taxon>Viridiplantae</taxon>
        <taxon>Streptophyta</taxon>
        <taxon>Embryophyta</taxon>
        <taxon>Tracheophyta</taxon>
        <taxon>Spermatophyta</taxon>
        <taxon>Magnoliopsida</taxon>
        <taxon>Liliopsida</taxon>
        <taxon>Arecaceae</taxon>
        <taxon>Arecoideae</taxon>
        <taxon>Cocoseae</taxon>
        <taxon>Elaeidinae</taxon>
        <taxon>Elaeis</taxon>
    </lineage>
</organism>
<evidence type="ECO:0000313" key="11">
    <source>
        <dbReference type="RefSeq" id="XP_029123212.1"/>
    </source>
</evidence>
<dbReference type="Pfam" id="PF13041">
    <property type="entry name" value="PPR_2"/>
    <property type="match status" value="6"/>
</dbReference>
<evidence type="ECO:0000313" key="7">
    <source>
        <dbReference type="RefSeq" id="XP_019709140.1"/>
    </source>
</evidence>
<dbReference type="Pfam" id="PF20431">
    <property type="entry name" value="E_motif"/>
    <property type="match status" value="1"/>
</dbReference>
<evidence type="ECO:0000256" key="1">
    <source>
        <dbReference type="ARBA" id="ARBA00022737"/>
    </source>
</evidence>
<accession>A0A6I9RXS1</accession>
<feature type="repeat" description="PPR" evidence="2">
    <location>
        <begin position="605"/>
        <end position="639"/>
    </location>
</feature>